<dbReference type="OrthoDB" id="121042at2759"/>
<keyword evidence="2" id="KW-1185">Reference proteome</keyword>
<name>A0A2P4YTX3_9STRA</name>
<accession>A0A2P4YTX3</accession>
<gene>
    <name evidence="1" type="ORF">PHPALM_810</name>
</gene>
<sequence length="80" mass="9513">MEDDDGNRNLLELYRRVDILRWFLDDGEKEFPSIAVVAKYLGRVTSSAYQERVFSTAGFISRSRRSRKNRRYYELSPFPT</sequence>
<evidence type="ECO:0000313" key="1">
    <source>
        <dbReference type="EMBL" id="POM81248.1"/>
    </source>
</evidence>
<organism evidence="1 2">
    <name type="scientific">Phytophthora palmivora</name>
    <dbReference type="NCBI Taxonomy" id="4796"/>
    <lineage>
        <taxon>Eukaryota</taxon>
        <taxon>Sar</taxon>
        <taxon>Stramenopiles</taxon>
        <taxon>Oomycota</taxon>
        <taxon>Peronosporomycetes</taxon>
        <taxon>Peronosporales</taxon>
        <taxon>Peronosporaceae</taxon>
        <taxon>Phytophthora</taxon>
    </lineage>
</organism>
<proteinExistence type="predicted"/>
<comment type="caution">
    <text evidence="1">The sequence shown here is derived from an EMBL/GenBank/DDBJ whole genome shotgun (WGS) entry which is preliminary data.</text>
</comment>
<dbReference type="Proteomes" id="UP000237271">
    <property type="component" value="Unassembled WGS sequence"/>
</dbReference>
<protein>
    <recommendedName>
        <fullName evidence="3">HAT C-terminal dimerisation domain-containing protein</fullName>
    </recommendedName>
</protein>
<evidence type="ECO:0000313" key="2">
    <source>
        <dbReference type="Proteomes" id="UP000237271"/>
    </source>
</evidence>
<dbReference type="AlphaFoldDB" id="A0A2P4YTX3"/>
<dbReference type="EMBL" id="NCKW01000127">
    <property type="protein sequence ID" value="POM81248.1"/>
    <property type="molecule type" value="Genomic_DNA"/>
</dbReference>
<reference evidence="1 2" key="1">
    <citation type="journal article" date="2017" name="Genome Biol. Evol.">
        <title>Phytophthora megakarya and P. palmivora, closely related causal agents of cacao black pod rot, underwent increases in genome sizes and gene numbers by different mechanisms.</title>
        <authorList>
            <person name="Ali S.S."/>
            <person name="Shao J."/>
            <person name="Lary D.J."/>
            <person name="Kronmiller B."/>
            <person name="Shen D."/>
            <person name="Strem M.D."/>
            <person name="Amoako-Attah I."/>
            <person name="Akrofi A.Y."/>
            <person name="Begoude B.A."/>
            <person name="Ten Hoopen G.M."/>
            <person name="Coulibaly K."/>
            <person name="Kebe B.I."/>
            <person name="Melnick R.L."/>
            <person name="Guiltinan M.J."/>
            <person name="Tyler B.M."/>
            <person name="Meinhardt L.W."/>
            <person name="Bailey B.A."/>
        </authorList>
    </citation>
    <scope>NUCLEOTIDE SEQUENCE [LARGE SCALE GENOMIC DNA]</scope>
    <source>
        <strain evidence="2">sbr112.9</strain>
    </source>
</reference>
<evidence type="ECO:0008006" key="3">
    <source>
        <dbReference type="Google" id="ProtNLM"/>
    </source>
</evidence>